<dbReference type="Proteomes" id="UP000315995">
    <property type="component" value="Chromosome"/>
</dbReference>
<evidence type="ECO:0000313" key="4">
    <source>
        <dbReference type="Proteomes" id="UP000315995"/>
    </source>
</evidence>
<dbReference type="OrthoDB" id="5506388at2"/>
<feature type="region of interest" description="Disordered" evidence="1">
    <location>
        <begin position="166"/>
        <end position="223"/>
    </location>
</feature>
<reference evidence="3 4" key="1">
    <citation type="submission" date="2019-06" db="EMBL/GenBank/DDBJ databases">
        <title>Persicimonas caeni gen. nov., sp. nov., a predatory bacterium isolated from solar saltern.</title>
        <authorList>
            <person name="Wang S."/>
        </authorList>
    </citation>
    <scope>NUCLEOTIDE SEQUENCE [LARGE SCALE GENOMIC DNA]</scope>
    <source>
        <strain evidence="3 4">YN101</strain>
    </source>
</reference>
<evidence type="ECO:0000256" key="2">
    <source>
        <dbReference type="SAM" id="SignalP"/>
    </source>
</evidence>
<dbReference type="AlphaFoldDB" id="A0A4Y6PR15"/>
<keyword evidence="4" id="KW-1185">Reference proteome</keyword>
<evidence type="ECO:0000256" key="1">
    <source>
        <dbReference type="SAM" id="MobiDB-lite"/>
    </source>
</evidence>
<accession>A0A5B8Y217</accession>
<accession>A0A4Y6PR15</accession>
<organism evidence="3 4">
    <name type="scientific">Persicimonas caeni</name>
    <dbReference type="NCBI Taxonomy" id="2292766"/>
    <lineage>
        <taxon>Bacteria</taxon>
        <taxon>Deltaproteobacteria</taxon>
        <taxon>Bradymonadales</taxon>
        <taxon>Bradymonadaceae</taxon>
        <taxon>Persicimonas</taxon>
    </lineage>
</organism>
<feature type="chain" id="PRO_5030106273" evidence="2">
    <location>
        <begin position="28"/>
        <end position="236"/>
    </location>
</feature>
<feature type="signal peptide" evidence="2">
    <location>
        <begin position="1"/>
        <end position="27"/>
    </location>
</feature>
<proteinExistence type="predicted"/>
<feature type="region of interest" description="Disordered" evidence="1">
    <location>
        <begin position="36"/>
        <end position="79"/>
    </location>
</feature>
<protein>
    <submittedName>
        <fullName evidence="3">Uncharacterized protein</fullName>
    </submittedName>
</protein>
<evidence type="ECO:0000313" key="3">
    <source>
        <dbReference type="EMBL" id="QDG50764.1"/>
    </source>
</evidence>
<dbReference type="EMBL" id="CP041186">
    <property type="protein sequence ID" value="QDG50764.1"/>
    <property type="molecule type" value="Genomic_DNA"/>
</dbReference>
<feature type="compositionally biased region" description="Basic and acidic residues" evidence="1">
    <location>
        <begin position="184"/>
        <end position="195"/>
    </location>
</feature>
<feature type="compositionally biased region" description="Basic and acidic residues" evidence="1">
    <location>
        <begin position="42"/>
        <end position="56"/>
    </location>
</feature>
<dbReference type="RefSeq" id="WP_141197256.1">
    <property type="nucleotide sequence ID" value="NZ_CP041186.1"/>
</dbReference>
<name>A0A4Y6PR15_PERCE</name>
<keyword evidence="2" id="KW-0732">Signal</keyword>
<sequence>MNFASFDWTRSARRHALWLAMGLSVLAAGPVGCGGCGDEEAEKSAPKEEQAAKEDASSQETDTMERMRSAFGLPLPPSVRGIEEHGDEIRVKTRMSLDEIEAFFKTRLTDYEVLRPGDQVRAVGLREFMPQVYAYPYGPYSFVVYMPAPTPDEAADGADDAANAKQASAKTKAAPKVKPLSKRKPGEPVMDRTSDGELLAPGARWGEPYTPPPGSPLHKEHLRSNFGRPYGEWVLQ</sequence>
<feature type="compositionally biased region" description="Basic residues" evidence="1">
    <location>
        <begin position="173"/>
        <end position="183"/>
    </location>
</feature>
<gene>
    <name evidence="3" type="ORF">FIV42_08475</name>
</gene>